<evidence type="ECO:0000313" key="1">
    <source>
        <dbReference type="EMBL" id="CAK9050413.1"/>
    </source>
</evidence>
<reference evidence="1 2" key="1">
    <citation type="submission" date="2024-02" db="EMBL/GenBank/DDBJ databases">
        <authorList>
            <person name="Chen Y."/>
            <person name="Shah S."/>
            <person name="Dougan E. K."/>
            <person name="Thang M."/>
            <person name="Chan C."/>
        </authorList>
    </citation>
    <scope>NUCLEOTIDE SEQUENCE [LARGE SCALE GENOMIC DNA]</scope>
</reference>
<dbReference type="Proteomes" id="UP001642464">
    <property type="component" value="Unassembled WGS sequence"/>
</dbReference>
<keyword evidence="1" id="KW-0413">Isomerase</keyword>
<dbReference type="EMBL" id="CAXAMM010021669">
    <property type="protein sequence ID" value="CAK9050413.1"/>
    <property type="molecule type" value="Genomic_DNA"/>
</dbReference>
<name>A0ABP0MG13_9DINO</name>
<dbReference type="GO" id="GO:0016853">
    <property type="term" value="F:isomerase activity"/>
    <property type="evidence" value="ECO:0007669"/>
    <property type="project" value="UniProtKB-KW"/>
</dbReference>
<gene>
    <name evidence="1" type="ORF">SCF082_LOCUS27811</name>
</gene>
<sequence>MYFPLWKLALVALPQLGVQVTWCFIGPNAAPYMGFLGVGASLATLNNIAGPITGFFTGPLVGAWLQP</sequence>
<accession>A0ABP0MG13</accession>
<keyword evidence="2" id="KW-1185">Reference proteome</keyword>
<comment type="caution">
    <text evidence="1">The sequence shown here is derived from an EMBL/GenBank/DDBJ whole genome shotgun (WGS) entry which is preliminary data.</text>
</comment>
<proteinExistence type="predicted"/>
<protein>
    <submittedName>
        <fullName evidence="1">Peptidylprolyl isomerase</fullName>
    </submittedName>
</protein>
<evidence type="ECO:0000313" key="2">
    <source>
        <dbReference type="Proteomes" id="UP001642464"/>
    </source>
</evidence>
<organism evidence="1 2">
    <name type="scientific">Durusdinium trenchii</name>
    <dbReference type="NCBI Taxonomy" id="1381693"/>
    <lineage>
        <taxon>Eukaryota</taxon>
        <taxon>Sar</taxon>
        <taxon>Alveolata</taxon>
        <taxon>Dinophyceae</taxon>
        <taxon>Suessiales</taxon>
        <taxon>Symbiodiniaceae</taxon>
        <taxon>Durusdinium</taxon>
    </lineage>
</organism>